<evidence type="ECO:0000256" key="4">
    <source>
        <dbReference type="ARBA" id="ARBA00022448"/>
    </source>
</evidence>
<dbReference type="KEGG" id="rbd:ALSL_0906"/>
<dbReference type="AlphaFoldDB" id="A0A2Z6E472"/>
<evidence type="ECO:0000256" key="7">
    <source>
        <dbReference type="ARBA" id="ARBA00022692"/>
    </source>
</evidence>
<keyword evidence="6" id="KW-0997">Cell inner membrane</keyword>
<comment type="similarity">
    <text evidence="2">Belongs to the GSP N family.</text>
</comment>
<organism evidence="11 12">
    <name type="scientific">Aerosticca soli</name>
    <dbReference type="NCBI Taxonomy" id="2010829"/>
    <lineage>
        <taxon>Bacteria</taxon>
        <taxon>Pseudomonadati</taxon>
        <taxon>Pseudomonadota</taxon>
        <taxon>Gammaproteobacteria</taxon>
        <taxon>Lysobacterales</taxon>
        <taxon>Rhodanobacteraceae</taxon>
        <taxon>Aerosticca</taxon>
    </lineage>
</organism>
<gene>
    <name evidence="11" type="ORF">ALSL_0906</name>
</gene>
<protein>
    <recommendedName>
        <fullName evidence="3">Type II secretion system protein N</fullName>
    </recommendedName>
    <alternativeName>
        <fullName evidence="10">General secretion pathway protein N</fullName>
    </alternativeName>
</protein>
<reference evidence="12" key="2">
    <citation type="submission" date="2018-06" db="EMBL/GenBank/DDBJ databases">
        <title>Genome sequence of Rhodanobacteraceae bacterium strain Dysh456.</title>
        <authorList>
            <person name="Fukui M."/>
        </authorList>
    </citation>
    <scope>NUCLEOTIDE SEQUENCE [LARGE SCALE GENOMIC DNA]</scope>
    <source>
        <strain evidence="12">Dysh456</strain>
    </source>
</reference>
<sequence>MPARWVWAWAAHRLPGVALVGVGGTLWQGRAQALVLAGGPTFRDVHWRLSRRLLLGRPAFALTAGSPALELAARREPAQEGRTCWREVSLRLALDGLVPALPALGGTPTGRLSLDLDDLLLAGGWPLALDGHARWQAAGVRTADGPLALGELDARLEAQAGVVRIAFADTGDGPLAARGTAMLSPLGWLIGAKLAARRQDPALARWLAGLGPADAHGVVHLARAGGLAQLPSEP</sequence>
<evidence type="ECO:0000256" key="9">
    <source>
        <dbReference type="ARBA" id="ARBA00023136"/>
    </source>
</evidence>
<evidence type="ECO:0000256" key="5">
    <source>
        <dbReference type="ARBA" id="ARBA00022475"/>
    </source>
</evidence>
<evidence type="ECO:0000256" key="1">
    <source>
        <dbReference type="ARBA" id="ARBA00004533"/>
    </source>
</evidence>
<evidence type="ECO:0000256" key="10">
    <source>
        <dbReference type="ARBA" id="ARBA00030772"/>
    </source>
</evidence>
<keyword evidence="12" id="KW-1185">Reference proteome</keyword>
<evidence type="ECO:0000313" key="11">
    <source>
        <dbReference type="EMBL" id="BBD79571.1"/>
    </source>
</evidence>
<dbReference type="GO" id="GO:0015627">
    <property type="term" value="C:type II protein secretion system complex"/>
    <property type="evidence" value="ECO:0007669"/>
    <property type="project" value="InterPro"/>
</dbReference>
<dbReference type="Proteomes" id="UP000270530">
    <property type="component" value="Chromosome"/>
</dbReference>
<evidence type="ECO:0000256" key="2">
    <source>
        <dbReference type="ARBA" id="ARBA00007208"/>
    </source>
</evidence>
<evidence type="ECO:0000256" key="8">
    <source>
        <dbReference type="ARBA" id="ARBA00022927"/>
    </source>
</evidence>
<comment type="subcellular location">
    <subcellularLocation>
        <location evidence="1">Cell inner membrane</location>
    </subcellularLocation>
</comment>
<accession>A0A2Z6E472</accession>
<keyword evidence="9" id="KW-0472">Membrane</keyword>
<proteinExistence type="inferred from homology"/>
<name>A0A2Z6E472_9GAMM</name>
<keyword evidence="8" id="KW-0653">Protein transport</keyword>
<keyword evidence="4" id="KW-0813">Transport</keyword>
<keyword evidence="7" id="KW-0812">Transmembrane</keyword>
<evidence type="ECO:0000313" key="12">
    <source>
        <dbReference type="Proteomes" id="UP000270530"/>
    </source>
</evidence>
<keyword evidence="5" id="KW-1003">Cell membrane</keyword>
<dbReference type="InterPro" id="IPR022792">
    <property type="entry name" value="T2SS_protein-GspN"/>
</dbReference>
<evidence type="ECO:0000256" key="3">
    <source>
        <dbReference type="ARBA" id="ARBA00021563"/>
    </source>
</evidence>
<reference evidence="12" key="1">
    <citation type="submission" date="2018-04" db="EMBL/GenBank/DDBJ databases">
        <authorList>
            <person name="Watanabe M."/>
            <person name="Kojima H."/>
        </authorList>
    </citation>
    <scope>NUCLEOTIDE SEQUENCE [LARGE SCALE GENOMIC DNA]</scope>
    <source>
        <strain evidence="12">Dysh456</strain>
    </source>
</reference>
<dbReference type="Pfam" id="PF01203">
    <property type="entry name" value="T2SSN"/>
    <property type="match status" value="1"/>
</dbReference>
<evidence type="ECO:0000256" key="6">
    <source>
        <dbReference type="ARBA" id="ARBA00022519"/>
    </source>
</evidence>
<dbReference type="GO" id="GO:0005886">
    <property type="term" value="C:plasma membrane"/>
    <property type="evidence" value="ECO:0007669"/>
    <property type="project" value="UniProtKB-SubCell"/>
</dbReference>
<dbReference type="GO" id="GO:0015628">
    <property type="term" value="P:protein secretion by the type II secretion system"/>
    <property type="evidence" value="ECO:0007669"/>
    <property type="project" value="InterPro"/>
</dbReference>
<dbReference type="EMBL" id="AP018560">
    <property type="protein sequence ID" value="BBD79571.1"/>
    <property type="molecule type" value="Genomic_DNA"/>
</dbReference>